<feature type="region of interest" description="Disordered" evidence="2">
    <location>
        <begin position="393"/>
        <end position="480"/>
    </location>
</feature>
<evidence type="ECO:0000256" key="1">
    <source>
        <dbReference type="SAM" id="Coils"/>
    </source>
</evidence>
<evidence type="ECO:0000313" key="4">
    <source>
        <dbReference type="Proteomes" id="UP001165085"/>
    </source>
</evidence>
<evidence type="ECO:0000313" key="3">
    <source>
        <dbReference type="EMBL" id="GMI00554.1"/>
    </source>
</evidence>
<evidence type="ECO:0000256" key="2">
    <source>
        <dbReference type="SAM" id="MobiDB-lite"/>
    </source>
</evidence>
<sequence>MSKLRAPPPRPTSEQQLDEVESEIERWESLLEEPETRWDSFKSGGQTRAAPISANSNAAPTSSPPAHPPASRSVHFPSDIENSINPNDITSQPYAYNDMNMSVSEQLTSTMEQLIEKNVLLTEELDKQRSKTEQSLTTLNTVALKEKNRADDAQEGLSNLRSYVSDYLSAPTETKVRTMEEEQFWENIATTNIVESSNVPLWFEPSEVPAKIVMPLFSGEADNFRAGYQRMMNENRELKEEVERLKRVVDTRRPMIQKLATAAKNQALTHKRQLMAAVRRIDYLVQERDEAVKKKKELEKYVTKLEMKTLQRKPKSVGRTKENAPPNNGRRGPTRPASKDMNMRLNPTRTKPMRDGRTGDTDHIMKSIGVDKTKVAKLYAAASEICKKGTEENLRNAGREGRSRGSPENVVEGRRKMELARKPKNTATMNRGGGAGEEVSRGKRGVNSGSNRSSQGRNKSTPPPVPRRNHPGYQDVSAASPTTLEQTLLESIILDEEGVEAEGVAMATARLQKEFSSYYEEENAKKTAETVVPLPLER</sequence>
<comment type="caution">
    <text evidence="3">The sequence shown here is derived from an EMBL/GenBank/DDBJ whole genome shotgun (WGS) entry which is preliminary data.</text>
</comment>
<dbReference type="OrthoDB" id="199536at2759"/>
<feature type="compositionally biased region" description="Low complexity" evidence="2">
    <location>
        <begin position="445"/>
        <end position="460"/>
    </location>
</feature>
<accession>A0A9W7C9F5</accession>
<reference evidence="4" key="1">
    <citation type="journal article" date="2023" name="Commun. Biol.">
        <title>Genome analysis of Parmales, the sister group of diatoms, reveals the evolutionary specialization of diatoms from phago-mixotrophs to photoautotrophs.</title>
        <authorList>
            <person name="Ban H."/>
            <person name="Sato S."/>
            <person name="Yoshikawa S."/>
            <person name="Yamada K."/>
            <person name="Nakamura Y."/>
            <person name="Ichinomiya M."/>
            <person name="Sato N."/>
            <person name="Blanc-Mathieu R."/>
            <person name="Endo H."/>
            <person name="Kuwata A."/>
            <person name="Ogata H."/>
        </authorList>
    </citation>
    <scope>NUCLEOTIDE SEQUENCE [LARGE SCALE GENOMIC DNA]</scope>
    <source>
        <strain evidence="4">NIES 3701</strain>
    </source>
</reference>
<feature type="compositionally biased region" description="Basic and acidic residues" evidence="2">
    <location>
        <begin position="352"/>
        <end position="362"/>
    </location>
</feature>
<feature type="coiled-coil region" evidence="1">
    <location>
        <begin position="221"/>
        <end position="248"/>
    </location>
</feature>
<feature type="compositionally biased region" description="Pro residues" evidence="2">
    <location>
        <begin position="1"/>
        <end position="11"/>
    </location>
</feature>
<organism evidence="3 4">
    <name type="scientific">Triparma strigata</name>
    <dbReference type="NCBI Taxonomy" id="1606541"/>
    <lineage>
        <taxon>Eukaryota</taxon>
        <taxon>Sar</taxon>
        <taxon>Stramenopiles</taxon>
        <taxon>Ochrophyta</taxon>
        <taxon>Bolidophyceae</taxon>
        <taxon>Parmales</taxon>
        <taxon>Triparmaceae</taxon>
        <taxon>Triparma</taxon>
    </lineage>
</organism>
<feature type="region of interest" description="Disordered" evidence="2">
    <location>
        <begin position="1"/>
        <end position="95"/>
    </location>
</feature>
<dbReference type="EMBL" id="BRXY01000570">
    <property type="protein sequence ID" value="GMI00554.1"/>
    <property type="molecule type" value="Genomic_DNA"/>
</dbReference>
<gene>
    <name evidence="3" type="ORF">TrST_g8115</name>
</gene>
<proteinExistence type="predicted"/>
<feature type="region of interest" description="Disordered" evidence="2">
    <location>
        <begin position="310"/>
        <end position="362"/>
    </location>
</feature>
<feature type="compositionally biased region" description="Basic and acidic residues" evidence="2">
    <location>
        <begin position="23"/>
        <end position="40"/>
    </location>
</feature>
<feature type="compositionally biased region" description="Polar residues" evidence="2">
    <location>
        <begin position="80"/>
        <end position="95"/>
    </location>
</feature>
<feature type="compositionally biased region" description="Basic and acidic residues" evidence="2">
    <location>
        <begin position="393"/>
        <end position="421"/>
    </location>
</feature>
<dbReference type="AlphaFoldDB" id="A0A9W7C9F5"/>
<protein>
    <submittedName>
        <fullName evidence="3">Uncharacterized protein</fullName>
    </submittedName>
</protein>
<feature type="coiled-coil region" evidence="1">
    <location>
        <begin position="104"/>
        <end position="131"/>
    </location>
</feature>
<dbReference type="Proteomes" id="UP001165085">
    <property type="component" value="Unassembled WGS sequence"/>
</dbReference>
<feature type="compositionally biased region" description="Low complexity" evidence="2">
    <location>
        <begin position="323"/>
        <end position="336"/>
    </location>
</feature>
<keyword evidence="4" id="KW-1185">Reference proteome</keyword>
<name>A0A9W7C9F5_9STRA</name>
<feature type="compositionally biased region" description="Low complexity" evidence="2">
    <location>
        <begin position="49"/>
        <end position="61"/>
    </location>
</feature>
<keyword evidence="1" id="KW-0175">Coiled coil</keyword>